<organism evidence="2 3">
    <name type="scientific">Penicillium crustosum</name>
    <name type="common">Blue mold fungus</name>
    <dbReference type="NCBI Taxonomy" id="36656"/>
    <lineage>
        <taxon>Eukaryota</taxon>
        <taxon>Fungi</taxon>
        <taxon>Dikarya</taxon>
        <taxon>Ascomycota</taxon>
        <taxon>Pezizomycotina</taxon>
        <taxon>Eurotiomycetes</taxon>
        <taxon>Eurotiomycetidae</taxon>
        <taxon>Eurotiales</taxon>
        <taxon>Aspergillaceae</taxon>
        <taxon>Penicillium</taxon>
    </lineage>
</organism>
<evidence type="ECO:0000313" key="3">
    <source>
        <dbReference type="Proteomes" id="UP000701341"/>
    </source>
</evidence>
<evidence type="ECO:0000256" key="1">
    <source>
        <dbReference type="SAM" id="MobiDB-lite"/>
    </source>
</evidence>
<dbReference type="EMBL" id="JAAOZQ010000036">
    <property type="protein sequence ID" value="KAF7524498.1"/>
    <property type="molecule type" value="Genomic_DNA"/>
</dbReference>
<feature type="compositionally biased region" description="Basic and acidic residues" evidence="1">
    <location>
        <begin position="94"/>
        <end position="114"/>
    </location>
</feature>
<feature type="compositionally biased region" description="Acidic residues" evidence="1">
    <location>
        <begin position="126"/>
        <end position="141"/>
    </location>
</feature>
<accession>A0A9P5GIT8</accession>
<sequence>MFFSRGVKNPEWMGLAGVDIKFLVLAHFCIAMEDIDTNKLGRLANVTPKHALRALNYAKRNLSALCIADHRFESTLTRWPFPAEGGAAESSELEVDKTQSKTHHQNDKRKAYAERKKKGKRVSLDGDSEDIENSEIEDDDSSLVNFNPASKTQRRNTKQKATRHNRHNKHSTSHEVRKGRDSPLYAGTNISSSRARYQNIERNQGVKRGRSQYAYQDDSTEESADESSGEEMNATSSRTSHGRVKRKRLGNLGELDDTSDNDSDMEEEVERRPARAYAKSASGKTRSQAANHKKLDKSNELAESPDKDLVRGAMDGLTLGGNVEAPKTDGRSPRAHAKSTPVKMSVKAKSQNGNRKKVYKTNGQAESLDKDVVGGAMDGLTLEVDAPKTNGHATARTTKEKHDEKADPMHEENEESEEPDEDDV</sequence>
<dbReference type="AlphaFoldDB" id="A0A9P5GIT8"/>
<feature type="region of interest" description="Disordered" evidence="1">
    <location>
        <begin position="383"/>
        <end position="424"/>
    </location>
</feature>
<name>A0A9P5GIT8_PENCR</name>
<feature type="compositionally biased region" description="Acidic residues" evidence="1">
    <location>
        <begin position="254"/>
        <end position="268"/>
    </location>
</feature>
<comment type="caution">
    <text evidence="2">The sequence shown here is derived from an EMBL/GenBank/DDBJ whole genome shotgun (WGS) entry which is preliminary data.</text>
</comment>
<proteinExistence type="predicted"/>
<feature type="compositionally biased region" description="Basic and acidic residues" evidence="1">
    <location>
        <begin position="172"/>
        <end position="181"/>
    </location>
</feature>
<evidence type="ECO:0000313" key="2">
    <source>
        <dbReference type="EMBL" id="KAF7524498.1"/>
    </source>
</evidence>
<dbReference type="Proteomes" id="UP000701341">
    <property type="component" value="Unassembled WGS sequence"/>
</dbReference>
<feature type="compositionally biased region" description="Basic residues" evidence="1">
    <location>
        <begin position="152"/>
        <end position="171"/>
    </location>
</feature>
<gene>
    <name evidence="2" type="ORF">PCG10_005758</name>
</gene>
<feature type="compositionally biased region" description="Basic residues" evidence="1">
    <location>
        <begin position="240"/>
        <end position="249"/>
    </location>
</feature>
<dbReference type="OrthoDB" id="4367887at2759"/>
<feature type="compositionally biased region" description="Basic and acidic residues" evidence="1">
    <location>
        <begin position="397"/>
        <end position="411"/>
    </location>
</feature>
<keyword evidence="3" id="KW-1185">Reference proteome</keyword>
<reference evidence="2" key="1">
    <citation type="submission" date="2020-02" db="EMBL/GenBank/DDBJ databases">
        <authorList>
            <person name="Lichtner F.J."/>
        </authorList>
    </citation>
    <scope>NUCLEOTIDE SEQUENCE</scope>
    <source>
        <strain evidence="2">G10</strain>
    </source>
</reference>
<protein>
    <submittedName>
        <fullName evidence="2">Uncharacterized protein</fullName>
    </submittedName>
</protein>
<feature type="compositionally biased region" description="Acidic residues" evidence="1">
    <location>
        <begin position="218"/>
        <end position="229"/>
    </location>
</feature>
<feature type="compositionally biased region" description="Acidic residues" evidence="1">
    <location>
        <begin position="412"/>
        <end position="424"/>
    </location>
</feature>
<feature type="compositionally biased region" description="Basic and acidic residues" evidence="1">
    <location>
        <begin position="296"/>
        <end position="310"/>
    </location>
</feature>
<feature type="compositionally biased region" description="Polar residues" evidence="1">
    <location>
        <begin position="188"/>
        <end position="202"/>
    </location>
</feature>
<feature type="region of interest" description="Disordered" evidence="1">
    <location>
        <begin position="87"/>
        <end position="365"/>
    </location>
</feature>